<dbReference type="PANTHER" id="PTHR33295:SF8">
    <property type="entry name" value="AAA+ ATPASE DOMAIN-CONTAINING PROTEIN"/>
    <property type="match status" value="1"/>
</dbReference>
<gene>
    <name evidence="1" type="ORF">SPIROBIBN47_170010</name>
</gene>
<proteinExistence type="predicted"/>
<protein>
    <submittedName>
        <fullName evidence="1">ATPase</fullName>
    </submittedName>
</protein>
<evidence type="ECO:0000313" key="1">
    <source>
        <dbReference type="EMBL" id="SLM11041.1"/>
    </source>
</evidence>
<name>A0A3P3XGQ5_9SPIR</name>
<organism evidence="1">
    <name type="scientific">uncultured spirochete</name>
    <dbReference type="NCBI Taxonomy" id="156406"/>
    <lineage>
        <taxon>Bacteria</taxon>
        <taxon>Pseudomonadati</taxon>
        <taxon>Spirochaetota</taxon>
        <taxon>Spirochaetia</taxon>
        <taxon>Spirochaetales</taxon>
        <taxon>environmental samples</taxon>
    </lineage>
</organism>
<sequence length="99" mass="11262">MELRRLTSDIYYFFDNAAECDFVVNAHREKPLCMQVCSHLNHDNEAREIKGLMKALSFFDLAEGYIITAAARDEIITQGKKLHVIPAWEDLAATCGLSR</sequence>
<reference evidence="1" key="1">
    <citation type="submission" date="2017-02" db="EMBL/GenBank/DDBJ databases">
        <authorList>
            <person name="Regsiter A."/>
            <person name="William W."/>
        </authorList>
    </citation>
    <scope>NUCLEOTIDE SEQUENCE</scope>
    <source>
        <strain evidence="1">Bib</strain>
    </source>
</reference>
<dbReference type="PANTHER" id="PTHR33295">
    <property type="entry name" value="ATPASE"/>
    <property type="match status" value="1"/>
</dbReference>
<dbReference type="EMBL" id="FWDM01000009">
    <property type="protein sequence ID" value="SLM11041.1"/>
    <property type="molecule type" value="Genomic_DNA"/>
</dbReference>
<dbReference type="AlphaFoldDB" id="A0A3P3XGQ5"/>
<accession>A0A3P3XGQ5</accession>